<dbReference type="InterPro" id="IPR050398">
    <property type="entry name" value="HssS/ArlS-like"/>
</dbReference>
<evidence type="ECO:0000256" key="15">
    <source>
        <dbReference type="SAM" id="Phobius"/>
    </source>
</evidence>
<dbReference type="Proteomes" id="UP000199512">
    <property type="component" value="Unassembled WGS sequence"/>
</dbReference>
<evidence type="ECO:0000256" key="3">
    <source>
        <dbReference type="ARBA" id="ARBA00012438"/>
    </source>
</evidence>
<feature type="transmembrane region" description="Helical" evidence="15">
    <location>
        <begin position="12"/>
        <end position="32"/>
    </location>
</feature>
<accession>A0A1H8FIS5</accession>
<dbReference type="InterPro" id="IPR003661">
    <property type="entry name" value="HisK_dim/P_dom"/>
</dbReference>
<dbReference type="GO" id="GO:0005886">
    <property type="term" value="C:plasma membrane"/>
    <property type="evidence" value="ECO:0007669"/>
    <property type="project" value="UniProtKB-SubCell"/>
</dbReference>
<keyword evidence="4" id="KW-1003">Cell membrane</keyword>
<proteinExistence type="predicted"/>
<dbReference type="InterPro" id="IPR005467">
    <property type="entry name" value="His_kinase_dom"/>
</dbReference>
<dbReference type="Pfam" id="PF00512">
    <property type="entry name" value="HisKA"/>
    <property type="match status" value="1"/>
</dbReference>
<dbReference type="OrthoDB" id="9792991at2"/>
<evidence type="ECO:0000313" key="18">
    <source>
        <dbReference type="Proteomes" id="UP000199512"/>
    </source>
</evidence>
<evidence type="ECO:0000256" key="10">
    <source>
        <dbReference type="ARBA" id="ARBA00022840"/>
    </source>
</evidence>
<gene>
    <name evidence="17" type="ORF">SAMN05216454_102120</name>
</gene>
<evidence type="ECO:0000256" key="9">
    <source>
        <dbReference type="ARBA" id="ARBA00022777"/>
    </source>
</evidence>
<keyword evidence="12" id="KW-0902">Two-component regulatory system</keyword>
<evidence type="ECO:0000256" key="4">
    <source>
        <dbReference type="ARBA" id="ARBA00022475"/>
    </source>
</evidence>
<dbReference type="EMBL" id="FODF01000002">
    <property type="protein sequence ID" value="SEN31037.1"/>
    <property type="molecule type" value="Genomic_DNA"/>
</dbReference>
<dbReference type="EC" id="2.7.13.3" evidence="3"/>
<dbReference type="CDD" id="cd00082">
    <property type="entry name" value="HisKA"/>
    <property type="match status" value="1"/>
</dbReference>
<reference evidence="17 18" key="1">
    <citation type="submission" date="2016-10" db="EMBL/GenBank/DDBJ databases">
        <authorList>
            <person name="de Groot N.N."/>
        </authorList>
    </citation>
    <scope>NUCLEOTIDE SEQUENCE [LARGE SCALE GENOMIC DNA]</scope>
    <source>
        <strain evidence="17 18">Calf135</strain>
    </source>
</reference>
<evidence type="ECO:0000259" key="16">
    <source>
        <dbReference type="PROSITE" id="PS50109"/>
    </source>
</evidence>
<dbReference type="GO" id="GO:0000155">
    <property type="term" value="F:phosphorelay sensor kinase activity"/>
    <property type="evidence" value="ECO:0007669"/>
    <property type="project" value="InterPro"/>
</dbReference>
<evidence type="ECO:0000256" key="7">
    <source>
        <dbReference type="ARBA" id="ARBA00022692"/>
    </source>
</evidence>
<dbReference type="Pfam" id="PF02518">
    <property type="entry name" value="HATPase_c"/>
    <property type="match status" value="1"/>
</dbReference>
<comment type="subcellular location">
    <subcellularLocation>
        <location evidence="2">Cell membrane</location>
        <topology evidence="2">Multi-pass membrane protein</topology>
    </subcellularLocation>
</comment>
<feature type="transmembrane region" description="Helical" evidence="15">
    <location>
        <begin position="446"/>
        <end position="465"/>
    </location>
</feature>
<evidence type="ECO:0000256" key="12">
    <source>
        <dbReference type="ARBA" id="ARBA00023012"/>
    </source>
</evidence>
<name>A0A1H8FIS5_9FIRM</name>
<dbReference type="SUPFAM" id="SSF47384">
    <property type="entry name" value="Homodimeric domain of signal transducing histidine kinase"/>
    <property type="match status" value="1"/>
</dbReference>
<evidence type="ECO:0000256" key="13">
    <source>
        <dbReference type="ARBA" id="ARBA00023136"/>
    </source>
</evidence>
<evidence type="ECO:0000256" key="11">
    <source>
        <dbReference type="ARBA" id="ARBA00022989"/>
    </source>
</evidence>
<dbReference type="GO" id="GO:0005524">
    <property type="term" value="F:ATP binding"/>
    <property type="evidence" value="ECO:0007669"/>
    <property type="project" value="UniProtKB-KW"/>
</dbReference>
<evidence type="ECO:0000256" key="2">
    <source>
        <dbReference type="ARBA" id="ARBA00004651"/>
    </source>
</evidence>
<dbReference type="PANTHER" id="PTHR45528:SF1">
    <property type="entry name" value="SENSOR HISTIDINE KINASE CPXA"/>
    <property type="match status" value="1"/>
</dbReference>
<feature type="transmembrane region" description="Helical" evidence="15">
    <location>
        <begin position="356"/>
        <end position="377"/>
    </location>
</feature>
<keyword evidence="5" id="KW-0597">Phosphoprotein</keyword>
<keyword evidence="11 15" id="KW-1133">Transmembrane helix</keyword>
<evidence type="ECO:0000256" key="8">
    <source>
        <dbReference type="ARBA" id="ARBA00022741"/>
    </source>
</evidence>
<dbReference type="PROSITE" id="PS50109">
    <property type="entry name" value="HIS_KIN"/>
    <property type="match status" value="1"/>
</dbReference>
<dbReference type="PANTHER" id="PTHR45528">
    <property type="entry name" value="SENSOR HISTIDINE KINASE CPXA"/>
    <property type="match status" value="1"/>
</dbReference>
<dbReference type="Gene3D" id="1.10.287.130">
    <property type="match status" value="1"/>
</dbReference>
<evidence type="ECO:0000256" key="5">
    <source>
        <dbReference type="ARBA" id="ARBA00022553"/>
    </source>
</evidence>
<feature type="region of interest" description="Disordered" evidence="14">
    <location>
        <begin position="820"/>
        <end position="849"/>
    </location>
</feature>
<dbReference type="SUPFAM" id="SSF55874">
    <property type="entry name" value="ATPase domain of HSP90 chaperone/DNA topoisomerase II/histidine kinase"/>
    <property type="match status" value="1"/>
</dbReference>
<sequence length="849" mass="99529">MDTRLTKSKKERNIFTFLVLLVMLALSLVMIYRYHYVEVKVRNDNTNPFDSEAYMSDLYNSNYYLYYKEYQYEKDKLIKPSDLFLTEETIKSMVDNVKVDYYSSEMDSQGIKDSFNAGFENLNTFITESNGNIKYYCENTKTKTVMTNYDFKNFKKEDLKRLFMNYIVFEYDENGDGKVTYCYGLNKETMNNYFLDLQASKNIGTLYFINGEPSSDFSNYKIEPIRNMKFVYAVPRNINANFYTSNDSVSNFINKSERRSYKIIETIARAIIIVISLIALMIPTERLRSFRGMERLYRFPFEIILGVFFYLYYSLLSDNVPIKIVRETITGNLLNLIIANGIKLSIAKQIVNLLNIGYWFLIFLMAFICVTFLKIAFKEGFSSYFKNKSLIIRFIRLIYRSLYKSVKNLLSIDFKKKYNRLFIIGIVIIFSGFIFVVLIFTNNNPMVDILFIFYVLMLFLFIKIVKDTINEAIEDYANLLNLTKDIANGNLDKDIMSEDVGIYEEIKRQLASIKKAYKKSVDDEIKSQKMKSELISNVSHDLKTPLTSILSYTDLLKTVETNEEAVKYIDTIYRKSERLKVLIDDMFEISKAQTGNIKLEFNDIDVVELMKQTIFEVSDKLKNKDISVKTNFPEHKVILKLDGEKTYRIFENLLVNISKYAMASTRAYIDIFEDDNNVHIILKNISETEIDYEVEDILERFRRGDKSRNTEGSGLGLSIAKSYVEAQGGQLRLYLDGDLFKAEISFKKDSETKKAYEIKKKYEEKKEKEEKNISRYIIPESNKENFEVEKDLENKNTEIVKSDMKSFQIEKDSCDFFMKNKKNQKNNKVDNKKPSKKGKREIKDDDLIG</sequence>
<dbReference type="RefSeq" id="WP_091974073.1">
    <property type="nucleotide sequence ID" value="NZ_FODF01000002.1"/>
</dbReference>
<organism evidence="17 18">
    <name type="scientific">Peptostreptococcus russellii</name>
    <dbReference type="NCBI Taxonomy" id="215200"/>
    <lineage>
        <taxon>Bacteria</taxon>
        <taxon>Bacillati</taxon>
        <taxon>Bacillota</taxon>
        <taxon>Clostridia</taxon>
        <taxon>Peptostreptococcales</taxon>
        <taxon>Peptostreptococcaceae</taxon>
        <taxon>Peptostreptococcus</taxon>
    </lineage>
</organism>
<feature type="transmembrane region" description="Helical" evidence="15">
    <location>
        <begin position="421"/>
        <end position="440"/>
    </location>
</feature>
<dbReference type="FunFam" id="1.10.287.130:FF:000001">
    <property type="entry name" value="Two-component sensor histidine kinase"/>
    <property type="match status" value="1"/>
</dbReference>
<dbReference type="SMART" id="SM00387">
    <property type="entry name" value="HATPase_c"/>
    <property type="match status" value="1"/>
</dbReference>
<keyword evidence="13 15" id="KW-0472">Membrane</keyword>
<keyword evidence="7 15" id="KW-0812">Transmembrane</keyword>
<feature type="transmembrane region" description="Helical" evidence="15">
    <location>
        <begin position="296"/>
        <end position="313"/>
    </location>
</feature>
<evidence type="ECO:0000256" key="1">
    <source>
        <dbReference type="ARBA" id="ARBA00000085"/>
    </source>
</evidence>
<dbReference type="STRING" id="215200.SAMN05216454_102120"/>
<dbReference type="InterPro" id="IPR036097">
    <property type="entry name" value="HisK_dim/P_sf"/>
</dbReference>
<dbReference type="Gene3D" id="3.30.565.10">
    <property type="entry name" value="Histidine kinase-like ATPase, C-terminal domain"/>
    <property type="match status" value="1"/>
</dbReference>
<keyword evidence="9 17" id="KW-0418">Kinase</keyword>
<evidence type="ECO:0000256" key="14">
    <source>
        <dbReference type="SAM" id="MobiDB-lite"/>
    </source>
</evidence>
<keyword evidence="6" id="KW-0808">Transferase</keyword>
<comment type="catalytic activity">
    <reaction evidence="1">
        <text>ATP + protein L-histidine = ADP + protein N-phospho-L-histidine.</text>
        <dbReference type="EC" id="2.7.13.3"/>
    </reaction>
</comment>
<dbReference type="InterPro" id="IPR036890">
    <property type="entry name" value="HATPase_C_sf"/>
</dbReference>
<keyword evidence="18" id="KW-1185">Reference proteome</keyword>
<keyword evidence="8" id="KW-0547">Nucleotide-binding</keyword>
<dbReference type="SMART" id="SM00388">
    <property type="entry name" value="HisKA"/>
    <property type="match status" value="1"/>
</dbReference>
<evidence type="ECO:0000256" key="6">
    <source>
        <dbReference type="ARBA" id="ARBA00022679"/>
    </source>
</evidence>
<keyword evidence="10" id="KW-0067">ATP-binding</keyword>
<feature type="domain" description="Histidine kinase" evidence="16">
    <location>
        <begin position="537"/>
        <end position="733"/>
    </location>
</feature>
<evidence type="ECO:0000313" key="17">
    <source>
        <dbReference type="EMBL" id="SEN31037.1"/>
    </source>
</evidence>
<dbReference type="AlphaFoldDB" id="A0A1H8FIS5"/>
<feature type="transmembrane region" description="Helical" evidence="15">
    <location>
        <begin position="266"/>
        <end position="284"/>
    </location>
</feature>
<dbReference type="InterPro" id="IPR003594">
    <property type="entry name" value="HATPase_dom"/>
</dbReference>
<protein>
    <recommendedName>
        <fullName evidence="3">histidine kinase</fullName>
        <ecNumber evidence="3">2.7.13.3</ecNumber>
    </recommendedName>
</protein>